<dbReference type="CDD" id="cd13761">
    <property type="entry name" value="TGF_beta_BMP5_like"/>
    <property type="match status" value="1"/>
</dbReference>
<evidence type="ECO:0000256" key="10">
    <source>
        <dbReference type="SAM" id="SignalP"/>
    </source>
</evidence>
<dbReference type="InterPro" id="IPR017948">
    <property type="entry name" value="TGFb_CS"/>
</dbReference>
<dbReference type="InterPro" id="IPR001111">
    <property type="entry name" value="TGF-b_propeptide"/>
</dbReference>
<dbReference type="AlphaFoldDB" id="A0A2P1DVF4"/>
<keyword evidence="5 8" id="KW-0339">Growth factor</keyword>
<evidence type="ECO:0000256" key="6">
    <source>
        <dbReference type="ARBA" id="ARBA00023157"/>
    </source>
</evidence>
<evidence type="ECO:0000256" key="5">
    <source>
        <dbReference type="ARBA" id="ARBA00023030"/>
    </source>
</evidence>
<dbReference type="Gene3D" id="2.60.120.970">
    <property type="match status" value="1"/>
</dbReference>
<dbReference type="SMART" id="SM00204">
    <property type="entry name" value="TGFB"/>
    <property type="match status" value="1"/>
</dbReference>
<evidence type="ECO:0000313" key="12">
    <source>
        <dbReference type="EMBL" id="AVK72363.1"/>
    </source>
</evidence>
<dbReference type="SUPFAM" id="SSF57501">
    <property type="entry name" value="Cystine-knot cytokines"/>
    <property type="match status" value="1"/>
</dbReference>
<feature type="compositionally biased region" description="Basic residues" evidence="9">
    <location>
        <begin position="314"/>
        <end position="337"/>
    </location>
</feature>
<dbReference type="GO" id="GO:0005125">
    <property type="term" value="F:cytokine activity"/>
    <property type="evidence" value="ECO:0007669"/>
    <property type="project" value="TreeGrafter"/>
</dbReference>
<organism evidence="12">
    <name type="scientific">Nemertoderma westbladi</name>
    <dbReference type="NCBI Taxonomy" id="172109"/>
    <lineage>
        <taxon>Eukaryota</taxon>
        <taxon>Metazoa</taxon>
        <taxon>Xenacoelomorpha</taxon>
        <taxon>Acoelomorpha</taxon>
        <taxon>Nemertodermatida</taxon>
        <taxon>Nemertodermatidae</taxon>
        <taxon>Nemertoderma</taxon>
    </lineage>
</organism>
<dbReference type="FunFam" id="2.10.90.10:FF:000001">
    <property type="entry name" value="Bone morphogenetic protein 4"/>
    <property type="match status" value="1"/>
</dbReference>
<evidence type="ECO:0000256" key="7">
    <source>
        <dbReference type="ARBA" id="ARBA00023180"/>
    </source>
</evidence>
<accession>A0A2P1DVF4</accession>
<dbReference type="GO" id="GO:0008083">
    <property type="term" value="F:growth factor activity"/>
    <property type="evidence" value="ECO:0007669"/>
    <property type="project" value="UniProtKB-KW"/>
</dbReference>
<dbReference type="InterPro" id="IPR029034">
    <property type="entry name" value="Cystine-knot_cytokine"/>
</dbReference>
<evidence type="ECO:0000256" key="9">
    <source>
        <dbReference type="SAM" id="MobiDB-lite"/>
    </source>
</evidence>
<dbReference type="PROSITE" id="PS00250">
    <property type="entry name" value="TGF_BETA_1"/>
    <property type="match status" value="1"/>
</dbReference>
<keyword evidence="7" id="KW-0325">Glycoprotein</keyword>
<feature type="region of interest" description="Disordered" evidence="9">
    <location>
        <begin position="306"/>
        <end position="340"/>
    </location>
</feature>
<evidence type="ECO:0000256" key="3">
    <source>
        <dbReference type="ARBA" id="ARBA00022525"/>
    </source>
</evidence>
<proteinExistence type="evidence at transcript level"/>
<comment type="similarity">
    <text evidence="2 8">Belongs to the TGF-beta family.</text>
</comment>
<dbReference type="InterPro" id="IPR015615">
    <property type="entry name" value="TGF-beta-rel"/>
</dbReference>
<reference evidence="12" key="1">
    <citation type="journal article" date="2018" name="Nature">
        <title>Convergent evolution of bilaterian nerve cords.</title>
        <authorList>
            <person name="Martin-Duran J.M."/>
            <person name="Pang K."/>
            <person name="Borve A."/>
            <person name="Le H.S."/>
            <person name="Furu A."/>
            <person name="Cannon J.T."/>
            <person name="Jondelius U."/>
            <person name="Hejnol A."/>
        </authorList>
    </citation>
    <scope>NUCLEOTIDE SEQUENCE</scope>
</reference>
<keyword evidence="3" id="KW-0964">Secreted</keyword>
<evidence type="ECO:0000256" key="2">
    <source>
        <dbReference type="ARBA" id="ARBA00006656"/>
    </source>
</evidence>
<dbReference type="PROSITE" id="PS51362">
    <property type="entry name" value="TGF_BETA_2"/>
    <property type="match status" value="1"/>
</dbReference>
<feature type="chain" id="PRO_5015112560" evidence="10">
    <location>
        <begin position="27"/>
        <end position="444"/>
    </location>
</feature>
<protein>
    <submittedName>
        <fullName evidence="12">Bone morphogenetic protein Bmp5-8</fullName>
    </submittedName>
</protein>
<dbReference type="Pfam" id="PF00019">
    <property type="entry name" value="TGF_beta"/>
    <property type="match status" value="1"/>
</dbReference>
<comment type="subcellular location">
    <subcellularLocation>
        <location evidence="1">Secreted</location>
    </subcellularLocation>
</comment>
<dbReference type="PANTHER" id="PTHR11848">
    <property type="entry name" value="TGF-BETA FAMILY"/>
    <property type="match status" value="1"/>
</dbReference>
<dbReference type="Gene3D" id="2.10.90.10">
    <property type="entry name" value="Cystine-knot cytokines"/>
    <property type="match status" value="1"/>
</dbReference>
<sequence>MMAMTLFTALRSFTFTICLLCIYCEASSVTVDTGTFPLGLPEPLPLPIPITTGEDIPVVGDQDEEETIRDQLSQDMLRIMGLPRRPHHAGAQHSAAPDFMRKLYASRLDRSRRAINEELRNYTIRNWLEMEDADTVIAINSDETKPGRKQHKRLANYHFKIHSSSLPESQEIGKTELRIYKQPITGDNTTDTGDTYLIKVYQVSRGRVGGSGGRKTKELTLLDTEVVELLDSGWLVFDVTKAFSNWMVYINTKHVIQIQVVDSVTGLERFNPNDIGISENDVTTPDHLKPFLSAYLHNNRPLVMSAVAHEPSRSRRSTRSRNNNSKRYKGKPSRKYRPSLEPCSVRPLTVTFRDLKWEDWIVAPDDFKAGFCDGQCVFPMNSKMNATNHAIVQTLVHIMNPGRIPGACCVPNAFDEISILYFDDTQNVVLRLYKEMSVISCGCH</sequence>
<feature type="domain" description="TGF-beta family profile" evidence="11">
    <location>
        <begin position="313"/>
        <end position="444"/>
    </location>
</feature>
<dbReference type="EMBL" id="KY709812">
    <property type="protein sequence ID" value="AVK72363.1"/>
    <property type="molecule type" value="mRNA"/>
</dbReference>
<evidence type="ECO:0000256" key="8">
    <source>
        <dbReference type="RuleBase" id="RU000354"/>
    </source>
</evidence>
<evidence type="ECO:0000256" key="1">
    <source>
        <dbReference type="ARBA" id="ARBA00004613"/>
    </source>
</evidence>
<evidence type="ECO:0000259" key="11">
    <source>
        <dbReference type="PROSITE" id="PS51362"/>
    </source>
</evidence>
<name>A0A2P1DVF4_9BILA</name>
<dbReference type="PANTHER" id="PTHR11848:SF310">
    <property type="entry name" value="PROTEIN 60A-RELATED"/>
    <property type="match status" value="1"/>
</dbReference>
<keyword evidence="6" id="KW-1015">Disulfide bond</keyword>
<dbReference type="GO" id="GO:0005615">
    <property type="term" value="C:extracellular space"/>
    <property type="evidence" value="ECO:0007669"/>
    <property type="project" value="TreeGrafter"/>
</dbReference>
<feature type="signal peptide" evidence="10">
    <location>
        <begin position="1"/>
        <end position="26"/>
    </location>
</feature>
<dbReference type="InterPro" id="IPR001839">
    <property type="entry name" value="TGF-b_C"/>
</dbReference>
<keyword evidence="4 10" id="KW-0732">Signal</keyword>
<evidence type="ECO:0000256" key="4">
    <source>
        <dbReference type="ARBA" id="ARBA00022729"/>
    </source>
</evidence>
<dbReference type="Pfam" id="PF00688">
    <property type="entry name" value="TGFb_propeptide"/>
    <property type="match status" value="1"/>
</dbReference>